<keyword evidence="4 6" id="KW-0687">Ribonucleoprotein</keyword>
<dbReference type="PANTHER" id="PTHR10394">
    <property type="entry name" value="40S RIBOSOMAL PROTEIN S8"/>
    <property type="match status" value="1"/>
</dbReference>
<evidence type="ECO:0000256" key="6">
    <source>
        <dbReference type="HAMAP-Rule" id="MF_00029"/>
    </source>
</evidence>
<keyword evidence="3 6" id="KW-0689">Ribosomal protein</keyword>
<evidence type="ECO:0000313" key="8">
    <source>
        <dbReference type="EMBL" id="MDF0592171.1"/>
    </source>
</evidence>
<accession>A0ABT5XBT1</accession>
<protein>
    <recommendedName>
        <fullName evidence="5 6">Small ribosomal subunit protein eS8</fullName>
    </recommendedName>
</protein>
<dbReference type="Proteomes" id="UP001215956">
    <property type="component" value="Unassembled WGS sequence"/>
</dbReference>
<reference evidence="8 9" key="1">
    <citation type="submission" date="2023-03" db="EMBL/GenBank/DDBJ databases">
        <title>Whole genome sequencing of Methanotrichaceae archaeon M04Ac.</title>
        <authorList>
            <person name="Khomyakova M.A."/>
            <person name="Merkel A.Y."/>
            <person name="Slobodkin A.I."/>
        </authorList>
    </citation>
    <scope>NUCLEOTIDE SEQUENCE [LARGE SCALE GENOMIC DNA]</scope>
    <source>
        <strain evidence="8 9">M04Ac</strain>
    </source>
</reference>
<evidence type="ECO:0000256" key="7">
    <source>
        <dbReference type="SAM" id="MobiDB-lite"/>
    </source>
</evidence>
<dbReference type="InterPro" id="IPR020919">
    <property type="entry name" value="Ribosomal_protein_eS8_arc"/>
</dbReference>
<evidence type="ECO:0000256" key="3">
    <source>
        <dbReference type="ARBA" id="ARBA00022980"/>
    </source>
</evidence>
<dbReference type="GO" id="GO:0005840">
    <property type="term" value="C:ribosome"/>
    <property type="evidence" value="ECO:0007669"/>
    <property type="project" value="UniProtKB-KW"/>
</dbReference>
<proteinExistence type="inferred from homology"/>
<keyword evidence="9" id="KW-1185">Reference proteome</keyword>
<evidence type="ECO:0000256" key="5">
    <source>
        <dbReference type="ARBA" id="ARBA00035277"/>
    </source>
</evidence>
<dbReference type="InterPro" id="IPR022309">
    <property type="entry name" value="Ribosomal_Se8/biogenesis_NSA2"/>
</dbReference>
<dbReference type="InterPro" id="IPR001047">
    <property type="entry name" value="Ribosomal_eS8"/>
</dbReference>
<dbReference type="PROSITE" id="PS01193">
    <property type="entry name" value="RIBOSOMAL_S8E"/>
    <property type="match status" value="1"/>
</dbReference>
<dbReference type="NCBIfam" id="TIGR00307">
    <property type="entry name" value="eS8"/>
    <property type="match status" value="1"/>
</dbReference>
<dbReference type="CDD" id="cd11382">
    <property type="entry name" value="Ribosomal_S8e"/>
    <property type="match status" value="1"/>
</dbReference>
<dbReference type="EMBL" id="JARFPL010000002">
    <property type="protein sequence ID" value="MDF0592171.1"/>
    <property type="molecule type" value="Genomic_DNA"/>
</dbReference>
<dbReference type="Pfam" id="PF01201">
    <property type="entry name" value="Ribosomal_S8e"/>
    <property type="match status" value="1"/>
</dbReference>
<evidence type="ECO:0000313" key="9">
    <source>
        <dbReference type="Proteomes" id="UP001215956"/>
    </source>
</evidence>
<comment type="subunit">
    <text evidence="2 6">Part of the 30S ribosomal subunit.</text>
</comment>
<evidence type="ECO:0000256" key="1">
    <source>
        <dbReference type="ARBA" id="ARBA00005257"/>
    </source>
</evidence>
<name>A0ABT5XBT1_9EURY</name>
<sequence>MGSGTGAMIRRDRRIGSFRSRDQKYKYRPPKAIPGLGYSMKCQGNSKRKLTGGRLISNRGKRKYELGRDAGEPHVDVTRKKLIRTRGGNTKVRLLRCNVACVADPKTGKSKIAKIVSVDDNAANLNYIRRNIITKGAIIKTDLGAARVTSRPGQDGVVNATLIAV</sequence>
<dbReference type="Gene3D" id="2.40.10.310">
    <property type="match status" value="1"/>
</dbReference>
<organism evidence="8 9">
    <name type="scientific">Candidatus Methanocrinis alkalitolerans</name>
    <dbReference type="NCBI Taxonomy" id="3033395"/>
    <lineage>
        <taxon>Archaea</taxon>
        <taxon>Methanobacteriati</taxon>
        <taxon>Methanobacteriota</taxon>
        <taxon>Stenosarchaea group</taxon>
        <taxon>Methanomicrobia</taxon>
        <taxon>Methanotrichales</taxon>
        <taxon>Methanotrichaceae</taxon>
        <taxon>Methanocrinis</taxon>
    </lineage>
</organism>
<dbReference type="InterPro" id="IPR018283">
    <property type="entry name" value="Ribosomal_eS8_CS"/>
</dbReference>
<comment type="similarity">
    <text evidence="1 6">Belongs to the eukaryotic ribosomal protein eS8 family.</text>
</comment>
<evidence type="ECO:0000256" key="4">
    <source>
        <dbReference type="ARBA" id="ARBA00023274"/>
    </source>
</evidence>
<gene>
    <name evidence="6" type="primary">rps8e</name>
    <name evidence="8" type="ORF">P0O24_01035</name>
</gene>
<evidence type="ECO:0000256" key="2">
    <source>
        <dbReference type="ARBA" id="ARBA00011458"/>
    </source>
</evidence>
<dbReference type="HAMAP" id="MF_00029">
    <property type="entry name" value="Ribosomal_eS8"/>
    <property type="match status" value="1"/>
</dbReference>
<feature type="region of interest" description="Disordered" evidence="7">
    <location>
        <begin position="1"/>
        <end position="21"/>
    </location>
</feature>
<comment type="caution">
    <text evidence="8">The sequence shown here is derived from an EMBL/GenBank/DDBJ whole genome shotgun (WGS) entry which is preliminary data.</text>
</comment>